<sequence>MKKLLLVFSLILTACVNDSYSDLVVKEDNSVVLKWNKAYDNDDIHQSLIGLKWALSYIGAKLPADVSGVYSNGDRIYINAKAVGLSEKAQLQLNRLHDKIKNSQEYQSQGTIDLGRYVTLLLGASEHYYALTGVPEQLDVLMNQYTLKPEKGYVDNSGVSLEHRIIRFSEPNGLNQLFLSTEINPADGTVFEYETIELMENGQLRFGIFDANGIRKNNADATHSNAGKPAKCMWCHESSIQPLFTVQNNHNGFLPYTDFRDRLLDFRTSHNTLKNNLPIGVDFSQTQQHTLTELLYISFMEPSAERLSREWNLPLADVQNRLAGLPTHIYDEFPFLGNLYHRKDIESRAPFQGLTVSDHVREQSQTEVNHLN</sequence>
<organism evidence="1 2">
    <name type="scientific">Flavobacterium cerinum</name>
    <dbReference type="NCBI Taxonomy" id="2502784"/>
    <lineage>
        <taxon>Bacteria</taxon>
        <taxon>Pseudomonadati</taxon>
        <taxon>Bacteroidota</taxon>
        <taxon>Flavobacteriia</taxon>
        <taxon>Flavobacteriales</taxon>
        <taxon>Flavobacteriaceae</taxon>
        <taxon>Flavobacterium</taxon>
    </lineage>
</organism>
<evidence type="ECO:0000313" key="1">
    <source>
        <dbReference type="EMBL" id="UUC46648.1"/>
    </source>
</evidence>
<evidence type="ECO:0000313" key="2">
    <source>
        <dbReference type="Proteomes" id="UP001059844"/>
    </source>
</evidence>
<proteinExistence type="predicted"/>
<dbReference type="RefSeq" id="WP_256552309.1">
    <property type="nucleotide sequence ID" value="NZ_CP101751.1"/>
</dbReference>
<gene>
    <name evidence="1" type="ORF">NOX80_05475</name>
</gene>
<keyword evidence="2" id="KW-1185">Reference proteome</keyword>
<protein>
    <recommendedName>
        <fullName evidence="3">Lipoprotein</fullName>
    </recommendedName>
</protein>
<evidence type="ECO:0008006" key="3">
    <source>
        <dbReference type="Google" id="ProtNLM"/>
    </source>
</evidence>
<name>A0ABY5IV01_9FLAO</name>
<accession>A0ABY5IV01</accession>
<reference evidence="1" key="1">
    <citation type="submission" date="2022-07" db="EMBL/GenBank/DDBJ databases">
        <title>Isolation, identification, and degradation of a PFOSA degrading strain from sewage treatment plant.</title>
        <authorList>
            <person name="Zhang L."/>
            <person name="Huo Y."/>
        </authorList>
    </citation>
    <scope>NUCLEOTIDE SEQUENCE</scope>
    <source>
        <strain evidence="1">C1</strain>
    </source>
</reference>
<dbReference type="Proteomes" id="UP001059844">
    <property type="component" value="Chromosome"/>
</dbReference>
<dbReference type="EMBL" id="CP101751">
    <property type="protein sequence ID" value="UUC46648.1"/>
    <property type="molecule type" value="Genomic_DNA"/>
</dbReference>
<dbReference type="PROSITE" id="PS51257">
    <property type="entry name" value="PROKAR_LIPOPROTEIN"/>
    <property type="match status" value="1"/>
</dbReference>